<sequence>MRLLIYTALFSAFFLSKSSHSTPEYISATPVDGGYDLCRGIRVGRGATGRCEQITLSQINPPDDSWSQAGSGTCEHSFVSQSKKSIICKKKYTKKEWIPSWERYHILTTFKEAVSIYETGPTETNFMCPNPLYENGPKELNGSYVCYLSSNLDPDCPTPNPDTDVFMSSVGEASRCFKNADGSICQYDYSKVSKGFSVSSYYANIKAEWFVCGQSDFIKEDPIVASVVDPQNLDPLPDNLYGPMALPDAASGDNSDSTIDIDALNQVNDNLASLISNNATFDAANFKQQHDSVAILKHLVAQDQVNTDITRNTNNILMPMSHNQAVQLAEARSTNDTLSLMLNSSENNRVATTASLDALTSAITDGGNGGGDGGGDTPCEGPDCNLCTGIECIDISTTQTGKQGGLASLFTSEDVLTVQTQIDEQLVTNKNELDAISTELGSMFSIDPSLVGGYEARTIEIKGEQIDISLRRYSEFFQMLSTPIMLAASITALFILLRER</sequence>
<keyword evidence="1" id="KW-1133">Transmembrane helix</keyword>
<keyword evidence="1" id="KW-0472">Membrane</keyword>
<keyword evidence="2" id="KW-0732">Signal</keyword>
<organism evidence="3 4">
    <name type="scientific">Pseudoalteromonas luteoviolacea CPMOR-1</name>
    <dbReference type="NCBI Taxonomy" id="1365248"/>
    <lineage>
        <taxon>Bacteria</taxon>
        <taxon>Pseudomonadati</taxon>
        <taxon>Pseudomonadota</taxon>
        <taxon>Gammaproteobacteria</taxon>
        <taxon>Alteromonadales</taxon>
        <taxon>Pseudoalteromonadaceae</taxon>
        <taxon>Pseudoalteromonas</taxon>
    </lineage>
</organism>
<dbReference type="Proteomes" id="UP000076486">
    <property type="component" value="Unassembled WGS sequence"/>
</dbReference>
<dbReference type="PATRIC" id="fig|1365248.3.peg.4883"/>
<gene>
    <name evidence="3" type="ORF">N473_04695</name>
</gene>
<proteinExistence type="predicted"/>
<evidence type="ECO:0000313" key="4">
    <source>
        <dbReference type="Proteomes" id="UP000076486"/>
    </source>
</evidence>
<evidence type="ECO:0000256" key="2">
    <source>
        <dbReference type="SAM" id="SignalP"/>
    </source>
</evidence>
<dbReference type="AlphaFoldDB" id="A0A167I069"/>
<keyword evidence="1" id="KW-0812">Transmembrane</keyword>
<feature type="signal peptide" evidence="2">
    <location>
        <begin position="1"/>
        <end position="21"/>
    </location>
</feature>
<accession>A0A167I069</accession>
<dbReference type="EMBL" id="AUYC01000073">
    <property type="protein sequence ID" value="KZN58736.1"/>
    <property type="molecule type" value="Genomic_DNA"/>
</dbReference>
<feature type="chain" id="PRO_5007887893" evidence="2">
    <location>
        <begin position="22"/>
        <end position="500"/>
    </location>
</feature>
<evidence type="ECO:0000313" key="3">
    <source>
        <dbReference type="EMBL" id="KZN58736.1"/>
    </source>
</evidence>
<feature type="transmembrane region" description="Helical" evidence="1">
    <location>
        <begin position="476"/>
        <end position="497"/>
    </location>
</feature>
<evidence type="ECO:0000256" key="1">
    <source>
        <dbReference type="SAM" id="Phobius"/>
    </source>
</evidence>
<comment type="caution">
    <text evidence="3">The sequence shown here is derived from an EMBL/GenBank/DDBJ whole genome shotgun (WGS) entry which is preliminary data.</text>
</comment>
<reference evidence="3 4" key="1">
    <citation type="submission" date="2013-07" db="EMBL/GenBank/DDBJ databases">
        <title>Comparative Genomic and Metabolomic Analysis of Twelve Strains of Pseudoalteromonas luteoviolacea.</title>
        <authorList>
            <person name="Vynne N.G."/>
            <person name="Mansson M."/>
            <person name="Gram L."/>
        </authorList>
    </citation>
    <scope>NUCLEOTIDE SEQUENCE [LARGE SCALE GENOMIC DNA]</scope>
    <source>
        <strain evidence="3 4">CPMOR-1</strain>
    </source>
</reference>
<protein>
    <submittedName>
        <fullName evidence="3">Uncharacterized protein</fullName>
    </submittedName>
</protein>
<dbReference type="RefSeq" id="WP_063369974.1">
    <property type="nucleotide sequence ID" value="NZ_AUYC01000073.1"/>
</dbReference>
<name>A0A167I069_9GAMM</name>